<dbReference type="RefSeq" id="WP_379925864.1">
    <property type="nucleotide sequence ID" value="NZ_JBHTJI010000001.1"/>
</dbReference>
<gene>
    <name evidence="1" type="ORF">ACFQ1R_09185</name>
</gene>
<dbReference type="EMBL" id="JBHTJI010000001">
    <property type="protein sequence ID" value="MFD0990268.1"/>
    <property type="molecule type" value="Genomic_DNA"/>
</dbReference>
<organism evidence="1 2">
    <name type="scientific">Mariniflexile jejuense</name>
    <dbReference type="NCBI Taxonomy" id="1173582"/>
    <lineage>
        <taxon>Bacteria</taxon>
        <taxon>Pseudomonadati</taxon>
        <taxon>Bacteroidota</taxon>
        <taxon>Flavobacteriia</taxon>
        <taxon>Flavobacteriales</taxon>
        <taxon>Flavobacteriaceae</taxon>
        <taxon>Mariniflexile</taxon>
    </lineage>
</organism>
<dbReference type="Proteomes" id="UP001597061">
    <property type="component" value="Unassembled WGS sequence"/>
</dbReference>
<sequence length="146" mass="16219">MKSFLYIICFILLTGCSADNTITKNPYLPNYTFDTGSLINTNLPQFNKLKFANNFVILDSPYGIKGVVLFYAGGTNYNAFELTDPNHQINTCSKLNVEGIIATCSCNDGNSYDILNGIKREGTTGTYPLIRYKVEVTGSIIRVYNN</sequence>
<evidence type="ECO:0008006" key="3">
    <source>
        <dbReference type="Google" id="ProtNLM"/>
    </source>
</evidence>
<evidence type="ECO:0000313" key="1">
    <source>
        <dbReference type="EMBL" id="MFD0990268.1"/>
    </source>
</evidence>
<name>A0ABW3JIL2_9FLAO</name>
<accession>A0ABW3JIL2</accession>
<proteinExistence type="predicted"/>
<comment type="caution">
    <text evidence="1">The sequence shown here is derived from an EMBL/GenBank/DDBJ whole genome shotgun (WGS) entry which is preliminary data.</text>
</comment>
<dbReference type="PROSITE" id="PS51257">
    <property type="entry name" value="PROKAR_LIPOPROTEIN"/>
    <property type="match status" value="1"/>
</dbReference>
<keyword evidence="2" id="KW-1185">Reference proteome</keyword>
<evidence type="ECO:0000313" key="2">
    <source>
        <dbReference type="Proteomes" id="UP001597061"/>
    </source>
</evidence>
<reference evidence="2" key="1">
    <citation type="journal article" date="2019" name="Int. J. Syst. Evol. Microbiol.">
        <title>The Global Catalogue of Microorganisms (GCM) 10K type strain sequencing project: providing services to taxonomists for standard genome sequencing and annotation.</title>
        <authorList>
            <consortium name="The Broad Institute Genomics Platform"/>
            <consortium name="The Broad Institute Genome Sequencing Center for Infectious Disease"/>
            <person name="Wu L."/>
            <person name="Ma J."/>
        </authorList>
    </citation>
    <scope>NUCLEOTIDE SEQUENCE [LARGE SCALE GENOMIC DNA]</scope>
    <source>
        <strain evidence="2">CCUG 62414</strain>
    </source>
</reference>
<protein>
    <recommendedName>
        <fullName evidence="3">Nitrite reductase/ring-hydroxylating ferredoxin subunit</fullName>
    </recommendedName>
</protein>